<keyword evidence="1" id="KW-1133">Transmembrane helix</keyword>
<feature type="transmembrane region" description="Helical" evidence="1">
    <location>
        <begin position="12"/>
        <end position="32"/>
    </location>
</feature>
<evidence type="ECO:0000259" key="2">
    <source>
        <dbReference type="SMART" id="SM00563"/>
    </source>
</evidence>
<gene>
    <name evidence="3" type="ORF">SPIROBIBN47_200040</name>
</gene>
<dbReference type="GO" id="GO:0016746">
    <property type="term" value="F:acyltransferase activity"/>
    <property type="evidence" value="ECO:0007669"/>
    <property type="project" value="InterPro"/>
</dbReference>
<evidence type="ECO:0000256" key="1">
    <source>
        <dbReference type="SAM" id="Phobius"/>
    </source>
</evidence>
<protein>
    <recommendedName>
        <fullName evidence="2">Phospholipid/glycerol acyltransferase domain-containing protein</fullName>
    </recommendedName>
</protein>
<feature type="domain" description="Phospholipid/glycerol acyltransferase" evidence="2">
    <location>
        <begin position="47"/>
        <end position="198"/>
    </location>
</feature>
<accession>A0A3P3XH05</accession>
<dbReference type="InterPro" id="IPR002123">
    <property type="entry name" value="Plipid/glycerol_acylTrfase"/>
</dbReference>
<dbReference type="SUPFAM" id="SSF69593">
    <property type="entry name" value="Glycerol-3-phosphate (1)-acyltransferase"/>
    <property type="match status" value="1"/>
</dbReference>
<keyword evidence="1" id="KW-0812">Transmembrane</keyword>
<keyword evidence="1" id="KW-0472">Membrane</keyword>
<dbReference type="Pfam" id="PF01553">
    <property type="entry name" value="Acyltransferase"/>
    <property type="match status" value="1"/>
</dbReference>
<sequence>MDMTKDGEKMKLTARIFFIAGFYVVRYIIYGIKISGTKNIERCKSPLVFVSNHEGAFGPVSLLSTLPVRAYPWVTHEIMSRRECAAYLQKDFTEAALKLGPRLNAIVSKIICYACVAIMQALRAIPVYRNSRKILGTLQYSLNMLEQGKNILIFPEIPSTAKNTQLGDLYTGFLHLARMYYSRHSQPLTFVPIAVNKKARRVSIGSPVIYNPDNPFWLEKERLKQEISGEIQDMFSSMEEARISG</sequence>
<organism evidence="3">
    <name type="scientific">uncultured spirochete</name>
    <dbReference type="NCBI Taxonomy" id="156406"/>
    <lineage>
        <taxon>Bacteria</taxon>
        <taxon>Pseudomonadati</taxon>
        <taxon>Spirochaetota</taxon>
        <taxon>Spirochaetia</taxon>
        <taxon>Spirochaetales</taxon>
        <taxon>environmental samples</taxon>
    </lineage>
</organism>
<dbReference type="SMART" id="SM00563">
    <property type="entry name" value="PlsC"/>
    <property type="match status" value="1"/>
</dbReference>
<reference evidence="3" key="1">
    <citation type="submission" date="2017-02" db="EMBL/GenBank/DDBJ databases">
        <authorList>
            <person name="Regsiter A."/>
            <person name="William W."/>
        </authorList>
    </citation>
    <scope>NUCLEOTIDE SEQUENCE</scope>
    <source>
        <strain evidence="3">Bib</strain>
    </source>
</reference>
<name>A0A3P3XH05_9SPIR</name>
<proteinExistence type="predicted"/>
<dbReference type="EMBL" id="FWDM01000013">
    <property type="protein sequence ID" value="SLM11581.1"/>
    <property type="molecule type" value="Genomic_DNA"/>
</dbReference>
<evidence type="ECO:0000313" key="3">
    <source>
        <dbReference type="EMBL" id="SLM11581.1"/>
    </source>
</evidence>
<dbReference type="AlphaFoldDB" id="A0A3P3XH05"/>